<dbReference type="PANTHER" id="PTHR35936">
    <property type="entry name" value="MEMBRANE-BOUND LYTIC MUREIN TRANSGLYCOSYLASE F"/>
    <property type="match status" value="1"/>
</dbReference>
<keyword evidence="5" id="KW-0614">Plasmid</keyword>
<gene>
    <name evidence="5" type="ORF">N5580_21585</name>
</gene>
<dbReference type="EMBL" id="CP104760">
    <property type="protein sequence ID" value="WBG93353.1"/>
    <property type="molecule type" value="Genomic_DNA"/>
</dbReference>
<accession>A0AAJ5UCE2</accession>
<evidence type="ECO:0000313" key="5">
    <source>
        <dbReference type="EMBL" id="WBG93353.1"/>
    </source>
</evidence>
<reference evidence="5 6" key="1">
    <citation type="journal article" date="2022" name="J Glob Antimicrob Resist">
        <title>First complete genome of a multidrug resistant strain of the novel human pathogen Kalamiella piersonii (GABEKP28) identified in human saliva.</title>
        <authorList>
            <person name="McDonagh F."/>
            <person name="Singh N.K."/>
            <person name="Venkateswaran K."/>
            <person name="Lonappan A.M."/>
            <person name="Hallahan B."/>
            <person name="Tuohy A."/>
            <person name="Burke L."/>
            <person name="Kovarova A."/>
            <person name="Miliotis G."/>
        </authorList>
    </citation>
    <scope>NUCLEOTIDE SEQUENCE [LARGE SCALE GENOMIC DNA]</scope>
    <source>
        <strain evidence="5 6">GABEKP28</strain>
    </source>
</reference>
<dbReference type="RefSeq" id="WP_269950662.1">
    <property type="nucleotide sequence ID" value="NZ_CP104760.1"/>
</dbReference>
<dbReference type="KEGG" id="kpie:N5580_21585"/>
<feature type="domain" description="Solute-binding protein family 3/N-terminal" evidence="4">
    <location>
        <begin position="58"/>
        <end position="287"/>
    </location>
</feature>
<name>A0AAJ5UCE2_9GAMM</name>
<sequence>MNLLAKLLCFTLFLPLTLYADDFKRVDIVKNEQPLSAPINPNAVAKIPADFHFITPGYLTIAISTTHSPPLYFLGSDNKSLIGSDPDIASLIAQSLGLKLRIIPAAWEDWPLGITSGRYDAAMFNIAVTEERKKKFDFATYRSSRQSFSARADSSLTSINSPEEAAGKRIIVQSGTNQERILLSWDEKNRAKGLKPVDFIYLSDEASSMLYLLSGRADAMFGPDSSASWKVALNGKTKIIGYGPYRTPVAVTSKKGNGLDIALQEAINGLIQNGKYREALKRWGQSSEAVSASEVNPPGIIYQ</sequence>
<evidence type="ECO:0000256" key="1">
    <source>
        <dbReference type="ARBA" id="ARBA00010333"/>
    </source>
</evidence>
<organism evidence="5 6">
    <name type="scientific">Pantoea piersonii</name>
    <dbReference type="NCBI Taxonomy" id="2364647"/>
    <lineage>
        <taxon>Bacteria</taxon>
        <taxon>Pseudomonadati</taxon>
        <taxon>Pseudomonadota</taxon>
        <taxon>Gammaproteobacteria</taxon>
        <taxon>Enterobacterales</taxon>
        <taxon>Erwiniaceae</taxon>
        <taxon>Pantoea</taxon>
    </lineage>
</organism>
<keyword evidence="6" id="KW-1185">Reference proteome</keyword>
<evidence type="ECO:0000256" key="2">
    <source>
        <dbReference type="ARBA" id="ARBA00022729"/>
    </source>
</evidence>
<dbReference type="Pfam" id="PF00497">
    <property type="entry name" value="SBP_bac_3"/>
    <property type="match status" value="1"/>
</dbReference>
<dbReference type="Gene3D" id="3.40.190.10">
    <property type="entry name" value="Periplasmic binding protein-like II"/>
    <property type="match status" value="2"/>
</dbReference>
<feature type="signal peptide" evidence="3">
    <location>
        <begin position="1"/>
        <end position="20"/>
    </location>
</feature>
<evidence type="ECO:0000313" key="6">
    <source>
        <dbReference type="Proteomes" id="UP001211544"/>
    </source>
</evidence>
<evidence type="ECO:0000256" key="3">
    <source>
        <dbReference type="SAM" id="SignalP"/>
    </source>
</evidence>
<dbReference type="CDD" id="cd01004">
    <property type="entry name" value="PBP2_MidA_like"/>
    <property type="match status" value="1"/>
</dbReference>
<dbReference type="InterPro" id="IPR001638">
    <property type="entry name" value="Solute-binding_3/MltF_N"/>
</dbReference>
<comment type="similarity">
    <text evidence="1">Belongs to the bacterial solute-binding protein 3 family.</text>
</comment>
<proteinExistence type="inferred from homology"/>
<feature type="chain" id="PRO_5042596934" evidence="3">
    <location>
        <begin position="21"/>
        <end position="303"/>
    </location>
</feature>
<dbReference type="SUPFAM" id="SSF53850">
    <property type="entry name" value="Periplasmic binding protein-like II"/>
    <property type="match status" value="1"/>
</dbReference>
<evidence type="ECO:0000259" key="4">
    <source>
        <dbReference type="SMART" id="SM00062"/>
    </source>
</evidence>
<dbReference type="SMART" id="SM00062">
    <property type="entry name" value="PBPb"/>
    <property type="match status" value="1"/>
</dbReference>
<dbReference type="AlphaFoldDB" id="A0AAJ5UCE2"/>
<keyword evidence="2 3" id="KW-0732">Signal</keyword>
<dbReference type="Proteomes" id="UP001211544">
    <property type="component" value="Plasmid pGABEKP28_2"/>
</dbReference>
<protein>
    <submittedName>
        <fullName evidence="5">ABC transporter substrate-binding protein</fullName>
    </submittedName>
</protein>
<geneLocation type="plasmid" evidence="5 6">
    <name>pGABEKP28_2</name>
</geneLocation>